<dbReference type="PANTHER" id="PTHR40114:SF1">
    <property type="entry name" value="SLR0698 PROTEIN"/>
    <property type="match status" value="1"/>
</dbReference>
<feature type="domain" description="CYTH" evidence="1">
    <location>
        <begin position="2"/>
        <end position="147"/>
    </location>
</feature>
<keyword evidence="3" id="KW-1185">Reference proteome</keyword>
<name>A0ABX4TQF5_9HYPH</name>
<dbReference type="InterPro" id="IPR033469">
    <property type="entry name" value="CYTH-like_dom_sf"/>
</dbReference>
<dbReference type="Pfam" id="PF01928">
    <property type="entry name" value="CYTH"/>
    <property type="match status" value="1"/>
</dbReference>
<evidence type="ECO:0000313" key="2">
    <source>
        <dbReference type="EMBL" id="PLU06627.1"/>
    </source>
</evidence>
<dbReference type="PIRSF" id="PIRSF016487">
    <property type="entry name" value="CYTH_UCP016487"/>
    <property type="match status" value="1"/>
</dbReference>
<dbReference type="PANTHER" id="PTHR40114">
    <property type="entry name" value="SLR0698 PROTEIN"/>
    <property type="match status" value="1"/>
</dbReference>
<evidence type="ECO:0000259" key="1">
    <source>
        <dbReference type="PROSITE" id="PS51707"/>
    </source>
</evidence>
<comment type="caution">
    <text evidence="2">The sequence shown here is derived from an EMBL/GenBank/DDBJ whole genome shotgun (WGS) entry which is preliminary data.</text>
</comment>
<dbReference type="RefSeq" id="WP_101780101.1">
    <property type="nucleotide sequence ID" value="NZ_NBUC01000050.1"/>
</dbReference>
<gene>
    <name evidence="2" type="ORF">BMJ33_06615</name>
</gene>
<dbReference type="Gene3D" id="2.40.320.10">
    <property type="entry name" value="Hypothetical Protein Pfu-838710-001"/>
    <property type="match status" value="1"/>
</dbReference>
<organism evidence="2 3">
    <name type="scientific">Sinorhizobium medicae</name>
    <dbReference type="NCBI Taxonomy" id="110321"/>
    <lineage>
        <taxon>Bacteria</taxon>
        <taxon>Pseudomonadati</taxon>
        <taxon>Pseudomonadota</taxon>
        <taxon>Alphaproteobacteria</taxon>
        <taxon>Hyphomicrobiales</taxon>
        <taxon>Rhizobiaceae</taxon>
        <taxon>Sinorhizobium/Ensifer group</taxon>
        <taxon>Sinorhizobium</taxon>
    </lineage>
</organism>
<dbReference type="EMBL" id="NBUC01000050">
    <property type="protein sequence ID" value="PLU06627.1"/>
    <property type="molecule type" value="Genomic_DNA"/>
</dbReference>
<dbReference type="InterPro" id="IPR012042">
    <property type="entry name" value="NeuTTM/CthTTM-like"/>
</dbReference>
<dbReference type="Proteomes" id="UP001190825">
    <property type="component" value="Unassembled WGS sequence"/>
</dbReference>
<dbReference type="InterPro" id="IPR023577">
    <property type="entry name" value="CYTH_domain"/>
</dbReference>
<protein>
    <submittedName>
        <fullName evidence="2">Adenylate cyclase</fullName>
    </submittedName>
</protein>
<dbReference type="CDD" id="cd07891">
    <property type="entry name" value="CYTH-like_CthTTM-like_1"/>
    <property type="match status" value="1"/>
</dbReference>
<proteinExistence type="predicted"/>
<reference evidence="2 3" key="1">
    <citation type="journal article" date="2018" name="FEMS Microbiol. Ecol.">
        <title>Co-invading symbiotic mutualists of Medicago polymorpha retain high ancestral diversity and contain diverse accessory genomes.</title>
        <authorList>
            <person name="Porter S.S."/>
            <person name="Faber-Hammond J.J."/>
            <person name="Friesen M.L."/>
        </authorList>
    </citation>
    <scope>NUCLEOTIDE SEQUENCE [LARGE SCALE GENOMIC DNA]</scope>
    <source>
        <strain evidence="2 3">Str16</strain>
    </source>
</reference>
<accession>A0ABX4TQF5</accession>
<dbReference type="PROSITE" id="PS51707">
    <property type="entry name" value="CYTH"/>
    <property type="match status" value="1"/>
</dbReference>
<evidence type="ECO:0000313" key="3">
    <source>
        <dbReference type="Proteomes" id="UP001190825"/>
    </source>
</evidence>
<dbReference type="SMART" id="SM01118">
    <property type="entry name" value="CYTH"/>
    <property type="match status" value="1"/>
</dbReference>
<sequence>MALEIERKFKVLDGRWRKDASVGSELRQAYIMTTKNRTLRVRTIDAKRATLTAKFRKDRIRREEYEYEIPYGDAVEMFKFALGMVEKTRYEVRYANHLWQIDVYSGANCGLVVAEVELRNCNDRPRLPEWLGPEITGSTVYSNQVLAMGVQPKKAHLKIERGAEGRTSIDTRI</sequence>
<dbReference type="SUPFAM" id="SSF55154">
    <property type="entry name" value="CYTH-like phosphatases"/>
    <property type="match status" value="1"/>
</dbReference>